<gene>
    <name evidence="1" type="ORF">R1sor_003825</name>
</gene>
<accession>A0ABD3H2R2</accession>
<evidence type="ECO:0000313" key="2">
    <source>
        <dbReference type="Proteomes" id="UP001633002"/>
    </source>
</evidence>
<protein>
    <submittedName>
        <fullName evidence="1">Uncharacterized protein</fullName>
    </submittedName>
</protein>
<organism evidence="1 2">
    <name type="scientific">Riccia sorocarpa</name>
    <dbReference type="NCBI Taxonomy" id="122646"/>
    <lineage>
        <taxon>Eukaryota</taxon>
        <taxon>Viridiplantae</taxon>
        <taxon>Streptophyta</taxon>
        <taxon>Embryophyta</taxon>
        <taxon>Marchantiophyta</taxon>
        <taxon>Marchantiopsida</taxon>
        <taxon>Marchantiidae</taxon>
        <taxon>Marchantiales</taxon>
        <taxon>Ricciaceae</taxon>
        <taxon>Riccia</taxon>
    </lineage>
</organism>
<dbReference type="AlphaFoldDB" id="A0ABD3H2R2"/>
<dbReference type="Proteomes" id="UP001633002">
    <property type="component" value="Unassembled WGS sequence"/>
</dbReference>
<dbReference type="EMBL" id="JBJQOH010000006">
    <property type="protein sequence ID" value="KAL3685803.1"/>
    <property type="molecule type" value="Genomic_DNA"/>
</dbReference>
<sequence length="192" mass="21630">MVAKRGFKYAESRLGGLKTKIAGKTWTKVTAFGHMTVSLCDQGFPACNEVVMGKKFKRYVETYKKARDFYKSTGAGLIDEEITMGLTLEQKMNSRCQYFFRMHDLFGGRANIEPPVVGDAWLPADMVFDIRDLCQDSHPTFLVLAADPLLSVKEEELVDREEEPIDLSEDNDVVDNQAAFVTEGDEISDRNV</sequence>
<comment type="caution">
    <text evidence="1">The sequence shown here is derived from an EMBL/GenBank/DDBJ whole genome shotgun (WGS) entry which is preliminary data.</text>
</comment>
<proteinExistence type="predicted"/>
<evidence type="ECO:0000313" key="1">
    <source>
        <dbReference type="EMBL" id="KAL3685803.1"/>
    </source>
</evidence>
<keyword evidence="2" id="KW-1185">Reference proteome</keyword>
<name>A0ABD3H2R2_9MARC</name>
<reference evidence="1 2" key="1">
    <citation type="submission" date="2024-09" db="EMBL/GenBank/DDBJ databases">
        <title>Chromosome-scale assembly of Riccia sorocarpa.</title>
        <authorList>
            <person name="Paukszto L."/>
        </authorList>
    </citation>
    <scope>NUCLEOTIDE SEQUENCE [LARGE SCALE GENOMIC DNA]</scope>
    <source>
        <strain evidence="1">LP-2024</strain>
        <tissue evidence="1">Aerial parts of the thallus</tissue>
    </source>
</reference>